<dbReference type="EMBL" id="BK032682">
    <property type="protein sequence ID" value="DAF54594.1"/>
    <property type="molecule type" value="Genomic_DNA"/>
</dbReference>
<dbReference type="InterPro" id="IPR001114">
    <property type="entry name" value="Adenylosuccinate_synthetase"/>
</dbReference>
<dbReference type="GO" id="GO:0046872">
    <property type="term" value="F:metal ion binding"/>
    <property type="evidence" value="ECO:0007669"/>
    <property type="project" value="UniProtKB-KW"/>
</dbReference>
<dbReference type="SUPFAM" id="SSF52540">
    <property type="entry name" value="P-loop containing nucleoside triphosphate hydrolases"/>
    <property type="match status" value="1"/>
</dbReference>
<name>A0A8S5SVM1_9CAUD</name>
<dbReference type="Gene3D" id="1.10.300.10">
    <property type="entry name" value="Adenylosuccinate Synthetase, subunit A, domain 2"/>
    <property type="match status" value="1"/>
</dbReference>
<dbReference type="SMART" id="SM00788">
    <property type="entry name" value="Adenylsucc_synt"/>
    <property type="match status" value="1"/>
</dbReference>
<keyword evidence="2" id="KW-0479">Metal-binding</keyword>
<keyword evidence="4" id="KW-0658">Purine biosynthesis</keyword>
<evidence type="ECO:0000256" key="4">
    <source>
        <dbReference type="ARBA" id="ARBA00022755"/>
    </source>
</evidence>
<dbReference type="InterPro" id="IPR027417">
    <property type="entry name" value="P-loop_NTPase"/>
</dbReference>
<dbReference type="GO" id="GO:0004019">
    <property type="term" value="F:adenylosuccinate synthase activity"/>
    <property type="evidence" value="ECO:0007669"/>
    <property type="project" value="InterPro"/>
</dbReference>
<dbReference type="Pfam" id="PF00709">
    <property type="entry name" value="Adenylsucc_synt"/>
    <property type="match status" value="1"/>
</dbReference>
<keyword evidence="1" id="KW-0436">Ligase</keyword>
<dbReference type="GO" id="GO:0044208">
    <property type="term" value="P:'de novo' AMP biosynthetic process"/>
    <property type="evidence" value="ECO:0007669"/>
    <property type="project" value="TreeGrafter"/>
</dbReference>
<evidence type="ECO:0000256" key="1">
    <source>
        <dbReference type="ARBA" id="ARBA00022598"/>
    </source>
</evidence>
<dbReference type="PANTHER" id="PTHR11846:SF0">
    <property type="entry name" value="ADENYLOSUCCINATE SYNTHETASE"/>
    <property type="match status" value="1"/>
</dbReference>
<evidence type="ECO:0000256" key="5">
    <source>
        <dbReference type="ARBA" id="ARBA00022842"/>
    </source>
</evidence>
<reference evidence="6" key="1">
    <citation type="journal article" date="2021" name="Proc. Natl. Acad. Sci. U.S.A.">
        <title>A Catalog of Tens of Thousands of Viruses from Human Metagenomes Reveals Hidden Associations with Chronic Diseases.</title>
        <authorList>
            <person name="Tisza M.J."/>
            <person name="Buck C.B."/>
        </authorList>
    </citation>
    <scope>NUCLEOTIDE SEQUENCE</scope>
    <source>
        <strain evidence="6">CtqPo10</strain>
    </source>
</reference>
<protein>
    <submittedName>
        <fullName evidence="6">Adenylosuccinate synthetase</fullName>
    </submittedName>
</protein>
<evidence type="ECO:0000256" key="2">
    <source>
        <dbReference type="ARBA" id="ARBA00022723"/>
    </source>
</evidence>
<organism evidence="6">
    <name type="scientific">Siphoviridae sp. ctqPo10</name>
    <dbReference type="NCBI Taxonomy" id="2827948"/>
    <lineage>
        <taxon>Viruses</taxon>
        <taxon>Duplodnaviria</taxon>
        <taxon>Heunggongvirae</taxon>
        <taxon>Uroviricota</taxon>
        <taxon>Caudoviricetes</taxon>
    </lineage>
</organism>
<dbReference type="Gene3D" id="3.40.440.10">
    <property type="entry name" value="Adenylosuccinate Synthetase, subunit A, domain 1"/>
    <property type="match status" value="1"/>
</dbReference>
<evidence type="ECO:0000313" key="6">
    <source>
        <dbReference type="EMBL" id="DAF54594.1"/>
    </source>
</evidence>
<proteinExistence type="predicted"/>
<dbReference type="InterPro" id="IPR042109">
    <property type="entry name" value="Adenylosuccinate_synth_dom1"/>
</dbReference>
<dbReference type="GO" id="GO:0000166">
    <property type="term" value="F:nucleotide binding"/>
    <property type="evidence" value="ECO:0007669"/>
    <property type="project" value="UniProtKB-KW"/>
</dbReference>
<dbReference type="GO" id="GO:0046040">
    <property type="term" value="P:IMP metabolic process"/>
    <property type="evidence" value="ECO:0007669"/>
    <property type="project" value="TreeGrafter"/>
</dbReference>
<keyword evidence="3" id="KW-0547">Nucleotide-binding</keyword>
<dbReference type="InterPro" id="IPR042110">
    <property type="entry name" value="Adenylosuccinate_synth_dom2"/>
</dbReference>
<dbReference type="PANTHER" id="PTHR11846">
    <property type="entry name" value="ADENYLOSUCCINATE SYNTHETASE"/>
    <property type="match status" value="1"/>
</dbReference>
<evidence type="ECO:0000256" key="3">
    <source>
        <dbReference type="ARBA" id="ARBA00022741"/>
    </source>
</evidence>
<sequence length="366" mass="42426">MKDIKIVIGSNFGDEGKGLMTDYFSQKSNSIVVCSNGGAQRGHTVTTPTAIRHVFHHFGSGTFNNASTYLSEDFILNPIIFKQEYDELVKLNHNPNVYINQNCMITTPFDMIANQIVEESRGKNKHGSCGLGVFETIKRYRAGVTDLDYNIKDYYLEQFKKEDIELSGEWLKIFFDNGIFEHFLEDLDFMNSHSLCISDEYFLNQYDNIIFEAAQGLLLDQNNIDYFPHLTPSNTGIKNPKKIIENIEWNDDINIETCYVSRTYLTRHGAGKFPSECNKNFINEYMYDKTNVPNPFQDRLRYGHLNLKELYNRCSDDIGDFGNTKSIAITHCNEYDTWDNDLLINLFNDWNIYYSDGETRNDVNLR</sequence>
<keyword evidence="5" id="KW-0460">Magnesium</keyword>
<accession>A0A8S5SVM1</accession>